<organism evidence="11 12">
    <name type="scientific">Mangrovibacillus cuniculi</name>
    <dbReference type="NCBI Taxonomy" id="2593652"/>
    <lineage>
        <taxon>Bacteria</taxon>
        <taxon>Bacillati</taxon>
        <taxon>Bacillota</taxon>
        <taxon>Bacilli</taxon>
        <taxon>Bacillales</taxon>
        <taxon>Bacillaceae</taxon>
        <taxon>Mangrovibacillus</taxon>
    </lineage>
</organism>
<dbReference type="RefSeq" id="WP_239673641.1">
    <property type="nucleotide sequence ID" value="NZ_CP049742.1"/>
</dbReference>
<dbReference type="AlphaFoldDB" id="A0A7S8C9Y7"/>
<name>A0A7S8C9Y7_9BACI</name>
<evidence type="ECO:0000313" key="11">
    <source>
        <dbReference type="EMBL" id="QPC46120.1"/>
    </source>
</evidence>
<dbReference type="InterPro" id="IPR052180">
    <property type="entry name" value="NhaC_Na-H+_Antiporter"/>
</dbReference>
<evidence type="ECO:0000256" key="1">
    <source>
        <dbReference type="ARBA" id="ARBA00004651"/>
    </source>
</evidence>
<dbReference type="Proteomes" id="UP000593626">
    <property type="component" value="Chromosome"/>
</dbReference>
<keyword evidence="7 9" id="KW-0472">Membrane</keyword>
<evidence type="ECO:0000256" key="3">
    <source>
        <dbReference type="ARBA" id="ARBA00022449"/>
    </source>
</evidence>
<accession>A0A7S8C9Y7</accession>
<keyword evidence="4" id="KW-1003">Cell membrane</keyword>
<evidence type="ECO:0000256" key="7">
    <source>
        <dbReference type="ARBA" id="ARBA00023136"/>
    </source>
</evidence>
<dbReference type="Pfam" id="PF03553">
    <property type="entry name" value="Na_H_antiporter"/>
    <property type="match status" value="1"/>
</dbReference>
<feature type="transmembrane region" description="Helical" evidence="9">
    <location>
        <begin position="191"/>
        <end position="211"/>
    </location>
</feature>
<evidence type="ECO:0000256" key="9">
    <source>
        <dbReference type="SAM" id="Phobius"/>
    </source>
</evidence>
<feature type="transmembrane region" description="Helical" evidence="9">
    <location>
        <begin position="309"/>
        <end position="332"/>
    </location>
</feature>
<proteinExistence type="inferred from homology"/>
<dbReference type="GO" id="GO:0005886">
    <property type="term" value="C:plasma membrane"/>
    <property type="evidence" value="ECO:0007669"/>
    <property type="project" value="UniProtKB-SubCell"/>
</dbReference>
<feature type="transmembrane region" description="Helical" evidence="9">
    <location>
        <begin position="7"/>
        <end position="28"/>
    </location>
</feature>
<evidence type="ECO:0000259" key="10">
    <source>
        <dbReference type="Pfam" id="PF03553"/>
    </source>
</evidence>
<gene>
    <name evidence="11" type="ORF">G8O30_03675</name>
</gene>
<keyword evidence="6 9" id="KW-1133">Transmembrane helix</keyword>
<evidence type="ECO:0000256" key="4">
    <source>
        <dbReference type="ARBA" id="ARBA00022475"/>
    </source>
</evidence>
<feature type="transmembrane region" description="Helical" evidence="9">
    <location>
        <begin position="71"/>
        <end position="97"/>
    </location>
</feature>
<feature type="transmembrane region" description="Helical" evidence="9">
    <location>
        <begin position="257"/>
        <end position="275"/>
    </location>
</feature>
<dbReference type="KEGG" id="mcui:G8O30_03675"/>
<keyword evidence="2" id="KW-0813">Transport</keyword>
<feature type="transmembrane region" description="Helical" evidence="9">
    <location>
        <begin position="103"/>
        <end position="124"/>
    </location>
</feature>
<dbReference type="PANTHER" id="PTHR33451:SF6">
    <property type="entry name" value="NA(+)_H(+) ANTIPORTER NHAC"/>
    <property type="match status" value="1"/>
</dbReference>
<evidence type="ECO:0000256" key="6">
    <source>
        <dbReference type="ARBA" id="ARBA00022989"/>
    </source>
</evidence>
<sequence length="462" mass="49638">MVNTPVLSAKFSLIVTVLMLSVFSIALIKLEMVPHIPVLFNLALLFVIGLWKKMNQKQLMEGITKGVSMVVSAIILFILIGITVASWMAVGTIPFLLGQVLEWVSPQFFFVSVLLITSVVGVLLGSSLTTVATMGVIFVSIAEVLGLSLPITVGAIVSGAFFGDKMSPLSDTTSLASSTVGVDLFEHIKSMMVTTVPAFFVSVILFLLIPINSSEVSGNNSIVEVSSVIKSMSLNPIIVLLPLVVLLICTVTKQSGIISLFLSSLTAIVTLILQSKGNMIGGLIMDGYVSTTGQEVVDSLLTRGGINSMMFTISLVILVAGLAGLSISLGIIKQLSDWVMRSVRKRSSVVRSSLATSFGLNFIVGEQYLSILLTGQAYQQSFEEKSIDKRVLARVMEDGGTVINPLVPWSVCGIFISNMLGVPTLAYVPFSFFCIACLLISFFLADYRFLRSRSHTSSTQTM</sequence>
<feature type="transmembrane region" description="Helical" evidence="9">
    <location>
        <begin position="232"/>
        <end position="251"/>
    </location>
</feature>
<dbReference type="GO" id="GO:0015297">
    <property type="term" value="F:antiporter activity"/>
    <property type="evidence" value="ECO:0007669"/>
    <property type="project" value="UniProtKB-KW"/>
</dbReference>
<reference evidence="11 12" key="1">
    <citation type="submission" date="2019-07" db="EMBL/GenBank/DDBJ databases">
        <title>Genome sequence of 2 isolates from Red Sea Mangroves.</title>
        <authorList>
            <person name="Sefrji F."/>
            <person name="Michoud G."/>
            <person name="Merlino G."/>
            <person name="Daffonchio D."/>
        </authorList>
    </citation>
    <scope>NUCLEOTIDE SEQUENCE [LARGE SCALE GENOMIC DNA]</scope>
    <source>
        <strain evidence="11 12">R1DC41</strain>
    </source>
</reference>
<feature type="transmembrane region" description="Helical" evidence="9">
    <location>
        <begin position="34"/>
        <end position="51"/>
    </location>
</feature>
<dbReference type="InterPro" id="IPR018461">
    <property type="entry name" value="Na/H_Antiport_NhaC-like_C"/>
</dbReference>
<feature type="domain" description="Na+/H+ antiporter NhaC-like C-terminal" evidence="10">
    <location>
        <begin position="159"/>
        <end position="442"/>
    </location>
</feature>
<evidence type="ECO:0000256" key="8">
    <source>
        <dbReference type="ARBA" id="ARBA00038435"/>
    </source>
</evidence>
<protein>
    <submittedName>
        <fullName evidence="11">Na+/H+ antiporter NhaC</fullName>
    </submittedName>
</protein>
<comment type="similarity">
    <text evidence="8">Belongs to the NhaC Na(+)/H(+) (TC 2.A.35) antiporter family.</text>
</comment>
<feature type="transmembrane region" description="Helical" evidence="9">
    <location>
        <begin position="136"/>
        <end position="162"/>
    </location>
</feature>
<dbReference type="EMBL" id="CP049742">
    <property type="protein sequence ID" value="QPC46120.1"/>
    <property type="molecule type" value="Genomic_DNA"/>
</dbReference>
<keyword evidence="5 9" id="KW-0812">Transmembrane</keyword>
<keyword evidence="3" id="KW-0050">Antiport</keyword>
<comment type="subcellular location">
    <subcellularLocation>
        <location evidence="1">Cell membrane</location>
        <topology evidence="1">Multi-pass membrane protein</topology>
    </subcellularLocation>
</comment>
<evidence type="ECO:0000256" key="2">
    <source>
        <dbReference type="ARBA" id="ARBA00022448"/>
    </source>
</evidence>
<evidence type="ECO:0000313" key="12">
    <source>
        <dbReference type="Proteomes" id="UP000593626"/>
    </source>
</evidence>
<dbReference type="PANTHER" id="PTHR33451">
    <property type="entry name" value="MALATE-2H(+)/NA(+)-LACTATE ANTIPORTER"/>
    <property type="match status" value="1"/>
</dbReference>
<keyword evidence="12" id="KW-1185">Reference proteome</keyword>
<evidence type="ECO:0000256" key="5">
    <source>
        <dbReference type="ARBA" id="ARBA00022692"/>
    </source>
</evidence>
<feature type="transmembrane region" description="Helical" evidence="9">
    <location>
        <begin position="426"/>
        <end position="445"/>
    </location>
</feature>